<accession>A0A1G6YCT7</accession>
<gene>
    <name evidence="3" type="ORF">SAMN05216270_108235</name>
</gene>
<dbReference type="InterPro" id="IPR012340">
    <property type="entry name" value="NA-bd_OB-fold"/>
</dbReference>
<dbReference type="GO" id="GO:0003697">
    <property type="term" value="F:single-stranded DNA binding"/>
    <property type="evidence" value="ECO:0007669"/>
    <property type="project" value="InterPro"/>
</dbReference>
<dbReference type="RefSeq" id="WP_091036809.1">
    <property type="nucleotide sequence ID" value="NZ_FNAD01000008.1"/>
</dbReference>
<dbReference type="Pfam" id="PF00436">
    <property type="entry name" value="SSB"/>
    <property type="match status" value="1"/>
</dbReference>
<sequence>MEFHFAVEGQIVRRSPEVFATPNGNQGVRFELAHKPTYRDAAGKWVEGKTQFFDITCWGALADNVLASFERYDTVTVTARNLYAQESGGFAHLKVTAENVAASLRFNTVTPARKERVANAEVRSADGENLPVTVEDPWAGTNAQPAPQPAAA</sequence>
<evidence type="ECO:0000256" key="2">
    <source>
        <dbReference type="SAM" id="MobiDB-lite"/>
    </source>
</evidence>
<keyword evidence="4" id="KW-1185">Reference proteome</keyword>
<dbReference type="InterPro" id="IPR000424">
    <property type="entry name" value="Primosome_PriB/ssb"/>
</dbReference>
<protein>
    <submittedName>
        <fullName evidence="3">Single-strand DNA-binding protein</fullName>
    </submittedName>
</protein>
<reference evidence="4" key="1">
    <citation type="submission" date="2016-10" db="EMBL/GenBank/DDBJ databases">
        <authorList>
            <person name="Varghese N."/>
            <person name="Submissions S."/>
        </authorList>
    </citation>
    <scope>NUCLEOTIDE SEQUENCE [LARGE SCALE GENOMIC DNA]</scope>
    <source>
        <strain evidence="4">CGMCC 4.3516</strain>
    </source>
</reference>
<dbReference type="STRING" id="58114.SAMN05216270_108235"/>
<name>A0A1G6YCT7_9ACTN</name>
<dbReference type="OrthoDB" id="4427276at2"/>
<dbReference type="AlphaFoldDB" id="A0A1G6YCT7"/>
<dbReference type="Proteomes" id="UP000198949">
    <property type="component" value="Unassembled WGS sequence"/>
</dbReference>
<evidence type="ECO:0000313" key="4">
    <source>
        <dbReference type="Proteomes" id="UP000198949"/>
    </source>
</evidence>
<evidence type="ECO:0000313" key="3">
    <source>
        <dbReference type="EMBL" id="SDD87547.1"/>
    </source>
</evidence>
<keyword evidence="1 3" id="KW-0238">DNA-binding</keyword>
<organism evidence="3 4">
    <name type="scientific">Glycomyces harbinensis</name>
    <dbReference type="NCBI Taxonomy" id="58114"/>
    <lineage>
        <taxon>Bacteria</taxon>
        <taxon>Bacillati</taxon>
        <taxon>Actinomycetota</taxon>
        <taxon>Actinomycetes</taxon>
        <taxon>Glycomycetales</taxon>
        <taxon>Glycomycetaceae</taxon>
        <taxon>Glycomyces</taxon>
    </lineage>
</organism>
<dbReference type="SUPFAM" id="SSF50249">
    <property type="entry name" value="Nucleic acid-binding proteins"/>
    <property type="match status" value="1"/>
</dbReference>
<proteinExistence type="predicted"/>
<dbReference type="Gene3D" id="2.40.50.140">
    <property type="entry name" value="Nucleic acid-binding proteins"/>
    <property type="match status" value="1"/>
</dbReference>
<feature type="region of interest" description="Disordered" evidence="2">
    <location>
        <begin position="121"/>
        <end position="152"/>
    </location>
</feature>
<evidence type="ECO:0000256" key="1">
    <source>
        <dbReference type="ARBA" id="ARBA00023125"/>
    </source>
</evidence>
<dbReference type="EMBL" id="FNAD01000008">
    <property type="protein sequence ID" value="SDD87547.1"/>
    <property type="molecule type" value="Genomic_DNA"/>
</dbReference>
<feature type="compositionally biased region" description="Low complexity" evidence="2">
    <location>
        <begin position="143"/>
        <end position="152"/>
    </location>
</feature>